<dbReference type="Proteomes" id="UP000245133">
    <property type="component" value="Unassembled WGS sequence"/>
</dbReference>
<proteinExistence type="predicted"/>
<accession>A0A2P2E502</accession>
<dbReference type="EMBL" id="BFBB01000009">
    <property type="protein sequence ID" value="GBF51944.1"/>
    <property type="molecule type" value="Genomic_DNA"/>
</dbReference>
<gene>
    <name evidence="1" type="ORF">LPTSP4_34820</name>
</gene>
<reference evidence="1 2" key="1">
    <citation type="submission" date="2018-02" db="EMBL/GenBank/DDBJ databases">
        <title>Novel Leptospira species isolated from soil and water in Japan.</title>
        <authorList>
            <person name="Nakao R."/>
            <person name="Masuzawa T."/>
        </authorList>
    </citation>
    <scope>NUCLEOTIDE SEQUENCE [LARGE SCALE GENOMIC DNA]</scope>
    <source>
        <strain evidence="1 2">YH101</strain>
    </source>
</reference>
<protein>
    <submittedName>
        <fullName evidence="1">Uncharacterized protein</fullName>
    </submittedName>
</protein>
<evidence type="ECO:0000313" key="2">
    <source>
        <dbReference type="Proteomes" id="UP000245133"/>
    </source>
</evidence>
<name>A0A2P2E502_9LEPT</name>
<comment type="caution">
    <text evidence="1">The sequence shown here is derived from an EMBL/GenBank/DDBJ whole genome shotgun (WGS) entry which is preliminary data.</text>
</comment>
<dbReference type="AlphaFoldDB" id="A0A2P2E502"/>
<evidence type="ECO:0000313" key="1">
    <source>
        <dbReference type="EMBL" id="GBF51944.1"/>
    </source>
</evidence>
<organism evidence="1 2">
    <name type="scientific">Leptospira ryugenii</name>
    <dbReference type="NCBI Taxonomy" id="1917863"/>
    <lineage>
        <taxon>Bacteria</taxon>
        <taxon>Pseudomonadati</taxon>
        <taxon>Spirochaetota</taxon>
        <taxon>Spirochaetia</taxon>
        <taxon>Leptospirales</taxon>
        <taxon>Leptospiraceae</taxon>
        <taxon>Leptospira</taxon>
    </lineage>
</organism>
<sequence>MDCKVVAALPILPFAELRKTNSSKVASLAETGDTQLSMTSNLLSRMTLSCSWYVLVLSEKIPDCANASEQFAFCFMISFPSDKSLDISPEVKKSKS</sequence>
<keyword evidence="2" id="KW-1185">Reference proteome</keyword>